<keyword evidence="12" id="KW-1185">Reference proteome</keyword>
<keyword evidence="7 10" id="KW-1133">Transmembrane helix</keyword>
<keyword evidence="4 10" id="KW-0812">Transmembrane</keyword>
<organism evidence="11 12">
    <name type="scientific">Gossypium aridum</name>
    <name type="common">American cotton</name>
    <name type="synonym">Erioxylum aridum</name>
    <dbReference type="NCBI Taxonomy" id="34290"/>
    <lineage>
        <taxon>Eukaryota</taxon>
        <taxon>Viridiplantae</taxon>
        <taxon>Streptophyta</taxon>
        <taxon>Embryophyta</taxon>
        <taxon>Tracheophyta</taxon>
        <taxon>Spermatophyta</taxon>
        <taxon>Magnoliopsida</taxon>
        <taxon>eudicotyledons</taxon>
        <taxon>Gunneridae</taxon>
        <taxon>Pentapetalae</taxon>
        <taxon>rosids</taxon>
        <taxon>malvids</taxon>
        <taxon>Malvales</taxon>
        <taxon>Malvaceae</taxon>
        <taxon>Malvoideae</taxon>
        <taxon>Gossypium</taxon>
    </lineage>
</organism>
<feature type="transmembrane region" description="Helical" evidence="10">
    <location>
        <begin position="267"/>
        <end position="290"/>
    </location>
</feature>
<dbReference type="Pfam" id="PF02990">
    <property type="entry name" value="EMP70"/>
    <property type="match status" value="2"/>
</dbReference>
<evidence type="ECO:0000256" key="9">
    <source>
        <dbReference type="ARBA" id="ARBA00023136"/>
    </source>
</evidence>
<evidence type="ECO:0000256" key="4">
    <source>
        <dbReference type="ARBA" id="ARBA00022692"/>
    </source>
</evidence>
<dbReference type="GO" id="GO:0072657">
    <property type="term" value="P:protein localization to membrane"/>
    <property type="evidence" value="ECO:0007669"/>
    <property type="project" value="TreeGrafter"/>
</dbReference>
<dbReference type="InterPro" id="IPR004240">
    <property type="entry name" value="EMP70"/>
</dbReference>
<dbReference type="EMBL" id="JABFAA010000010">
    <property type="protein sequence ID" value="MBA0695050.1"/>
    <property type="molecule type" value="Genomic_DNA"/>
</dbReference>
<sequence>GDPLYVKVNKLSSTKTQLPYDFYYLKYCKPSKIVNNAENLGEVLRGDRIENSVYTFEMREDQPCKIVCRMKLHADSAKNFKEKIDDEYRVNMILDNLPVAVRRQRRDGSQSTTYEHGFRVGFKGNYAGSKEEKYFINNHLSFRVMFHRDTETDAARIVGFERLAFLGSGLSSIGYRLSSDQLTYVIIVHCVALVNSINHEYKEWDEKNPQVTTCNKDTKNLIQGSTVPQEVDAGKEVVFTYDVTFKESDIKWASRWDTYLLMNDDQIHWFSIINSLMIVLFLSGMVAMIMMRTLYKDIANYNQLETQDEAQEETGWKLVHGDVFRAPINYGLLCVY</sequence>
<keyword evidence="9 10" id="KW-0472">Membrane</keyword>
<evidence type="ECO:0000313" key="11">
    <source>
        <dbReference type="EMBL" id="MBA0695050.1"/>
    </source>
</evidence>
<evidence type="ECO:0000313" key="12">
    <source>
        <dbReference type="Proteomes" id="UP000593577"/>
    </source>
</evidence>
<evidence type="ECO:0000256" key="10">
    <source>
        <dbReference type="RuleBase" id="RU363079"/>
    </source>
</evidence>
<keyword evidence="8" id="KW-0333">Golgi apparatus</keyword>
<comment type="caution">
    <text evidence="11">The sequence shown here is derived from an EMBL/GenBank/DDBJ whole genome shotgun (WGS) entry which is preliminary data.</text>
</comment>
<dbReference type="GO" id="GO:0010008">
    <property type="term" value="C:endosome membrane"/>
    <property type="evidence" value="ECO:0007669"/>
    <property type="project" value="UniProtKB-SubCell"/>
</dbReference>
<dbReference type="GO" id="GO:0000139">
    <property type="term" value="C:Golgi membrane"/>
    <property type="evidence" value="ECO:0007669"/>
    <property type="project" value="UniProtKB-SubCell"/>
</dbReference>
<evidence type="ECO:0000256" key="5">
    <source>
        <dbReference type="ARBA" id="ARBA00022729"/>
    </source>
</evidence>
<evidence type="ECO:0000256" key="6">
    <source>
        <dbReference type="ARBA" id="ARBA00022753"/>
    </source>
</evidence>
<proteinExistence type="inferred from homology"/>
<evidence type="ECO:0000256" key="1">
    <source>
        <dbReference type="ARBA" id="ARBA00004337"/>
    </source>
</evidence>
<feature type="non-terminal residue" evidence="11">
    <location>
        <position position="1"/>
    </location>
</feature>
<dbReference type="Proteomes" id="UP000593577">
    <property type="component" value="Unassembled WGS sequence"/>
</dbReference>
<keyword evidence="5" id="KW-0732">Signal</keyword>
<evidence type="ECO:0000256" key="3">
    <source>
        <dbReference type="ARBA" id="ARBA00005227"/>
    </source>
</evidence>
<comment type="similarity">
    <text evidence="3 10">Belongs to the nonaspanin (TM9SF) (TC 9.A.2) family.</text>
</comment>
<dbReference type="PANTHER" id="PTHR10766">
    <property type="entry name" value="TRANSMEMBRANE 9 SUPERFAMILY PROTEIN"/>
    <property type="match status" value="1"/>
</dbReference>
<feature type="non-terminal residue" evidence="11">
    <location>
        <position position="336"/>
    </location>
</feature>
<gene>
    <name evidence="11" type="ORF">Goari_005287</name>
</gene>
<dbReference type="AlphaFoldDB" id="A0A7J8Y703"/>
<evidence type="ECO:0000256" key="8">
    <source>
        <dbReference type="ARBA" id="ARBA00023034"/>
    </source>
</evidence>
<comment type="caution">
    <text evidence="10">Lacks conserved residue(s) required for the propagation of feature annotation.</text>
</comment>
<name>A0A7J8Y703_GOSAI</name>
<reference evidence="11 12" key="1">
    <citation type="journal article" date="2019" name="Genome Biol. Evol.">
        <title>Insights into the evolution of the New World diploid cottons (Gossypium, subgenus Houzingenia) based on genome sequencing.</title>
        <authorList>
            <person name="Grover C.E."/>
            <person name="Arick M.A. 2nd"/>
            <person name="Thrash A."/>
            <person name="Conover J.L."/>
            <person name="Sanders W.S."/>
            <person name="Peterson D.G."/>
            <person name="Frelichowski J.E."/>
            <person name="Scheffler J.A."/>
            <person name="Scheffler B.E."/>
            <person name="Wendel J.F."/>
        </authorList>
    </citation>
    <scope>NUCLEOTIDE SEQUENCE [LARGE SCALE GENOMIC DNA]</scope>
    <source>
        <strain evidence="11">185</strain>
        <tissue evidence="11">Leaf</tissue>
    </source>
</reference>
<comment type="subcellular location">
    <subcellularLocation>
        <location evidence="1">Endosome membrane</location>
        <topology evidence="1">Multi-pass membrane protein</topology>
    </subcellularLocation>
    <subcellularLocation>
        <location evidence="2">Golgi apparatus membrane</location>
        <topology evidence="2">Multi-pass membrane protein</topology>
    </subcellularLocation>
</comment>
<keyword evidence="6" id="KW-0967">Endosome</keyword>
<evidence type="ECO:0000256" key="2">
    <source>
        <dbReference type="ARBA" id="ARBA00004653"/>
    </source>
</evidence>
<accession>A0A7J8Y703</accession>
<dbReference type="PANTHER" id="PTHR10766:SF111">
    <property type="entry name" value="TRANSMEMBRANE 9 SUPERFAMILY MEMBER 2"/>
    <property type="match status" value="1"/>
</dbReference>
<protein>
    <recommendedName>
        <fullName evidence="10">Transmembrane 9 superfamily member</fullName>
    </recommendedName>
</protein>
<evidence type="ECO:0000256" key="7">
    <source>
        <dbReference type="ARBA" id="ARBA00022989"/>
    </source>
</evidence>